<proteinExistence type="inferred from homology"/>
<accession>A0A160DXA2</accession>
<dbReference type="KEGG" id="dko:I596_2581"/>
<dbReference type="InterPro" id="IPR001110">
    <property type="entry name" value="UPF0012_CS"/>
</dbReference>
<dbReference type="SUPFAM" id="SSF56317">
    <property type="entry name" value="Carbon-nitrogen hydrolase"/>
    <property type="match status" value="1"/>
</dbReference>
<dbReference type="EMBL" id="CP015249">
    <property type="protein sequence ID" value="ANB18583.1"/>
    <property type="molecule type" value="Genomic_DNA"/>
</dbReference>
<dbReference type="InterPro" id="IPR003010">
    <property type="entry name" value="C-N_Hydrolase"/>
</dbReference>
<dbReference type="Proteomes" id="UP000076830">
    <property type="component" value="Chromosome"/>
</dbReference>
<keyword evidence="4" id="KW-1185">Reference proteome</keyword>
<comment type="similarity">
    <text evidence="1">Belongs to the carbon-nitrogen hydrolase superfamily. NIT1/NIT2 family.</text>
</comment>
<dbReference type="GO" id="GO:0016787">
    <property type="term" value="F:hydrolase activity"/>
    <property type="evidence" value="ECO:0007669"/>
    <property type="project" value="UniProtKB-KW"/>
</dbReference>
<evidence type="ECO:0000259" key="2">
    <source>
        <dbReference type="PROSITE" id="PS50263"/>
    </source>
</evidence>
<dbReference type="PROSITE" id="PS50263">
    <property type="entry name" value="CN_HYDROLASE"/>
    <property type="match status" value="1"/>
</dbReference>
<dbReference type="Pfam" id="PF00795">
    <property type="entry name" value="CN_hydrolase"/>
    <property type="match status" value="1"/>
</dbReference>
<keyword evidence="3" id="KW-0378">Hydrolase</keyword>
<dbReference type="PANTHER" id="PTHR23088:SF50">
    <property type="entry name" value="HYDROLASE YHCX"/>
    <property type="match status" value="1"/>
</dbReference>
<gene>
    <name evidence="3" type="ORF">I596_2581</name>
</gene>
<name>A0A160DXA2_9GAMM</name>
<dbReference type="AlphaFoldDB" id="A0A160DXA2"/>
<evidence type="ECO:0000313" key="3">
    <source>
        <dbReference type="EMBL" id="ANB18583.1"/>
    </source>
</evidence>
<dbReference type="Gene3D" id="3.60.110.10">
    <property type="entry name" value="Carbon-nitrogen hydrolase"/>
    <property type="match status" value="1"/>
</dbReference>
<evidence type="ECO:0000256" key="1">
    <source>
        <dbReference type="ARBA" id="ARBA00010613"/>
    </source>
</evidence>
<evidence type="ECO:0000313" key="4">
    <source>
        <dbReference type="Proteomes" id="UP000076830"/>
    </source>
</evidence>
<protein>
    <submittedName>
        <fullName evidence="3">Carbon-nitrogen hydrolase family protein</fullName>
    </submittedName>
</protein>
<dbReference type="CDD" id="cd07574">
    <property type="entry name" value="nitrilase_Rim1_like"/>
    <property type="match status" value="1"/>
</dbReference>
<dbReference type="InterPro" id="IPR036526">
    <property type="entry name" value="C-N_Hydrolase_sf"/>
</dbReference>
<sequence>MKVTVACAQYGIGEPADFAAFADRVAGQVATAAARGARFVILPEYLALEAAAGLPPAVRGDFAASLAALQPAHQDYLDAMVALARHHRIHLVAGSFLLDVGGGRYRNRSYLIAPDGRTVFQDKLTLTGFEKETGLIEPGDRLKVFETAFGRVAIAICYDIEFPLYARRQVEAGARLLLVPSCTDTEAGANRVRYGCQARAMENQVFVACAVTAGEAAWSPALDTNTGRAAIYTPVDRGFPSDGVQVRADEGPGWAIAEVDLAALDTQRQRGQVGIAADWPAQQRPDLERPIVEAL</sequence>
<organism evidence="3 4">
    <name type="scientific">Dokdonella koreensis DS-123</name>
    <dbReference type="NCBI Taxonomy" id="1300342"/>
    <lineage>
        <taxon>Bacteria</taxon>
        <taxon>Pseudomonadati</taxon>
        <taxon>Pseudomonadota</taxon>
        <taxon>Gammaproteobacteria</taxon>
        <taxon>Lysobacterales</taxon>
        <taxon>Rhodanobacteraceae</taxon>
        <taxon>Dokdonella</taxon>
    </lineage>
</organism>
<reference evidence="3 4" key="1">
    <citation type="submission" date="2016-04" db="EMBL/GenBank/DDBJ databases">
        <title>Complete genome sequence of Dokdonella koreensis DS-123T.</title>
        <authorList>
            <person name="Kim J.F."/>
            <person name="Lee H."/>
            <person name="Kwak M.-J."/>
        </authorList>
    </citation>
    <scope>NUCLEOTIDE SEQUENCE [LARGE SCALE GENOMIC DNA]</scope>
    <source>
        <strain evidence="3 4">DS-123</strain>
    </source>
</reference>
<dbReference type="PROSITE" id="PS01227">
    <property type="entry name" value="UPF0012"/>
    <property type="match status" value="1"/>
</dbReference>
<dbReference type="PANTHER" id="PTHR23088">
    <property type="entry name" value="NITRILASE-RELATED"/>
    <property type="match status" value="1"/>
</dbReference>
<dbReference type="PATRIC" id="fig|1300342.3.peg.2516"/>
<feature type="domain" description="CN hydrolase" evidence="2">
    <location>
        <begin position="3"/>
        <end position="261"/>
    </location>
</feature>
<dbReference type="STRING" id="1300342.I596_2581"/>